<dbReference type="RefSeq" id="WP_116555977.1">
    <property type="nucleotide sequence ID" value="NZ_QCZG01000048.1"/>
</dbReference>
<gene>
    <name evidence="1" type="ORF">DCC39_16355</name>
</gene>
<proteinExistence type="predicted"/>
<name>A0A2U1JR88_9BACI</name>
<dbReference type="AlphaFoldDB" id="A0A2U1JR88"/>
<accession>A0A2U1JR88</accession>
<evidence type="ECO:0000313" key="2">
    <source>
        <dbReference type="Proteomes" id="UP000245998"/>
    </source>
</evidence>
<protein>
    <submittedName>
        <fullName evidence="1">Uncharacterized protein</fullName>
    </submittedName>
</protein>
<dbReference type="OrthoDB" id="1726325at2"/>
<keyword evidence="2" id="KW-1185">Reference proteome</keyword>
<reference evidence="1 2" key="1">
    <citation type="submission" date="2018-04" db="EMBL/GenBank/DDBJ databases">
        <title>Camelliibacillus theae gen. nov., sp. nov., isolated from Pu'er tea.</title>
        <authorList>
            <person name="Niu L."/>
        </authorList>
    </citation>
    <scope>NUCLEOTIDE SEQUENCE [LARGE SCALE GENOMIC DNA]</scope>
    <source>
        <strain evidence="1 2">T8</strain>
    </source>
</reference>
<evidence type="ECO:0000313" key="1">
    <source>
        <dbReference type="EMBL" id="PWA07707.1"/>
    </source>
</evidence>
<dbReference type="EMBL" id="QCZG01000048">
    <property type="protein sequence ID" value="PWA07707.1"/>
    <property type="molecule type" value="Genomic_DNA"/>
</dbReference>
<comment type="caution">
    <text evidence="1">The sequence shown here is derived from an EMBL/GenBank/DDBJ whole genome shotgun (WGS) entry which is preliminary data.</text>
</comment>
<dbReference type="Proteomes" id="UP000245998">
    <property type="component" value="Unassembled WGS sequence"/>
</dbReference>
<organism evidence="1 2">
    <name type="scientific">Pueribacillus theae</name>
    <dbReference type="NCBI Taxonomy" id="2171751"/>
    <lineage>
        <taxon>Bacteria</taxon>
        <taxon>Bacillati</taxon>
        <taxon>Bacillota</taxon>
        <taxon>Bacilli</taxon>
        <taxon>Bacillales</taxon>
        <taxon>Bacillaceae</taxon>
        <taxon>Pueribacillus</taxon>
    </lineage>
</organism>
<sequence length="125" mass="13975">MIIGMVMSQDKETIVPIIEGSIARIYNTVTEESEDFTNPAMGLKEGRRGAAITWMLKQGVETLCAPPSTLCELSYEKAQEEQLHFYRLEPGTTFAEFQAQLQKGKLNLQESLPDEEIEPSNPPAK</sequence>